<evidence type="ECO:0000313" key="4">
    <source>
        <dbReference type="EMBL" id="MBB5740305.1"/>
    </source>
</evidence>
<gene>
    <name evidence="4" type="ORF">GGQ93_002023</name>
</gene>
<evidence type="ECO:0000313" key="5">
    <source>
        <dbReference type="Proteomes" id="UP000527324"/>
    </source>
</evidence>
<dbReference type="InterPro" id="IPR036641">
    <property type="entry name" value="HPT_dom_sf"/>
</dbReference>
<comment type="caution">
    <text evidence="4">The sequence shown here is derived from an EMBL/GenBank/DDBJ whole genome shotgun (WGS) entry which is preliminary data.</text>
</comment>
<evidence type="ECO:0000256" key="2">
    <source>
        <dbReference type="PROSITE-ProRule" id="PRU00110"/>
    </source>
</evidence>
<dbReference type="GO" id="GO:0000160">
    <property type="term" value="P:phosphorelay signal transduction system"/>
    <property type="evidence" value="ECO:0007669"/>
    <property type="project" value="UniProtKB-KW"/>
</dbReference>
<name>A0A7W9F8T3_9CAUL</name>
<feature type="modified residue" description="Phosphohistidine" evidence="2">
    <location>
        <position position="42"/>
    </location>
</feature>
<accession>A0A7W9F8T3</accession>
<organism evidence="4 5">
    <name type="scientific">Brevundimonas aurantiaca</name>
    <dbReference type="NCBI Taxonomy" id="74316"/>
    <lineage>
        <taxon>Bacteria</taxon>
        <taxon>Pseudomonadati</taxon>
        <taxon>Pseudomonadota</taxon>
        <taxon>Alphaproteobacteria</taxon>
        <taxon>Caulobacterales</taxon>
        <taxon>Caulobacteraceae</taxon>
        <taxon>Brevundimonas</taxon>
    </lineage>
</organism>
<dbReference type="InterPro" id="IPR008207">
    <property type="entry name" value="Sig_transdc_His_kin_Hpt_dom"/>
</dbReference>
<proteinExistence type="predicted"/>
<dbReference type="SUPFAM" id="SSF47226">
    <property type="entry name" value="Histidine-containing phosphotransfer domain, HPT domain"/>
    <property type="match status" value="1"/>
</dbReference>
<keyword evidence="2" id="KW-0597">Phosphoprotein</keyword>
<dbReference type="RefSeq" id="WP_183216748.1">
    <property type="nucleotide sequence ID" value="NZ_CAJFZW010000018.1"/>
</dbReference>
<evidence type="ECO:0000256" key="1">
    <source>
        <dbReference type="ARBA" id="ARBA00023012"/>
    </source>
</evidence>
<dbReference type="Pfam" id="PF01627">
    <property type="entry name" value="Hpt"/>
    <property type="match status" value="1"/>
</dbReference>
<dbReference type="AlphaFoldDB" id="A0A7W9F8T3"/>
<dbReference type="PROSITE" id="PS50894">
    <property type="entry name" value="HPT"/>
    <property type="match status" value="1"/>
</dbReference>
<keyword evidence="5" id="KW-1185">Reference proteome</keyword>
<keyword evidence="1" id="KW-0902">Two-component regulatory system</keyword>
<evidence type="ECO:0000259" key="3">
    <source>
        <dbReference type="PROSITE" id="PS50894"/>
    </source>
</evidence>
<sequence>MTADMADLRTRFLDRCVGDLARIDRLVARGAWDADELRRLVHSLAGAGAVFGFPAISEAAGDCDDAFAQDRTPDPALIETLAQAIRDALARRQG</sequence>
<feature type="domain" description="HPt" evidence="3">
    <location>
        <begin position="1"/>
        <end position="94"/>
    </location>
</feature>
<protein>
    <submittedName>
        <fullName evidence="4">HPt (Histidine-containing phosphotransfer) domain-containing protein</fullName>
    </submittedName>
</protein>
<dbReference type="Proteomes" id="UP000527324">
    <property type="component" value="Unassembled WGS sequence"/>
</dbReference>
<dbReference type="EMBL" id="JACHOQ010000004">
    <property type="protein sequence ID" value="MBB5740305.1"/>
    <property type="molecule type" value="Genomic_DNA"/>
</dbReference>
<dbReference type="Gene3D" id="1.20.120.160">
    <property type="entry name" value="HPT domain"/>
    <property type="match status" value="1"/>
</dbReference>
<dbReference type="GO" id="GO:0004672">
    <property type="term" value="F:protein kinase activity"/>
    <property type="evidence" value="ECO:0007669"/>
    <property type="project" value="UniProtKB-ARBA"/>
</dbReference>
<reference evidence="4 5" key="1">
    <citation type="submission" date="2020-08" db="EMBL/GenBank/DDBJ databases">
        <title>Genomic Encyclopedia of Type Strains, Phase IV (KMG-IV): sequencing the most valuable type-strain genomes for metagenomic binning, comparative biology and taxonomic classification.</title>
        <authorList>
            <person name="Goeker M."/>
        </authorList>
    </citation>
    <scope>NUCLEOTIDE SEQUENCE [LARGE SCALE GENOMIC DNA]</scope>
    <source>
        <strain evidence="4 5">DSM 4731</strain>
    </source>
</reference>